<dbReference type="PANTHER" id="PTHR35295">
    <property type="entry name" value="DNA LIGASE-LIKE PROTEIN"/>
    <property type="match status" value="1"/>
</dbReference>
<dbReference type="OrthoDB" id="1897584at2759"/>
<reference evidence="2" key="1">
    <citation type="journal article" date="2019" name="Curr. Biol.">
        <title>Genome Sequence of Striga asiatica Provides Insight into the Evolution of Plant Parasitism.</title>
        <authorList>
            <person name="Yoshida S."/>
            <person name="Kim S."/>
            <person name="Wafula E.K."/>
            <person name="Tanskanen J."/>
            <person name="Kim Y.M."/>
            <person name="Honaas L."/>
            <person name="Yang Z."/>
            <person name="Spallek T."/>
            <person name="Conn C.E."/>
            <person name="Ichihashi Y."/>
            <person name="Cheong K."/>
            <person name="Cui S."/>
            <person name="Der J.P."/>
            <person name="Gundlach H."/>
            <person name="Jiao Y."/>
            <person name="Hori C."/>
            <person name="Ishida J.K."/>
            <person name="Kasahara H."/>
            <person name="Kiba T."/>
            <person name="Kim M.S."/>
            <person name="Koo N."/>
            <person name="Laohavisit A."/>
            <person name="Lee Y.H."/>
            <person name="Lumba S."/>
            <person name="McCourt P."/>
            <person name="Mortimer J.C."/>
            <person name="Mutuku J.M."/>
            <person name="Nomura T."/>
            <person name="Sasaki-Sekimoto Y."/>
            <person name="Seto Y."/>
            <person name="Wang Y."/>
            <person name="Wakatake T."/>
            <person name="Sakakibara H."/>
            <person name="Demura T."/>
            <person name="Yamaguchi S."/>
            <person name="Yoneyama K."/>
            <person name="Manabe R.I."/>
            <person name="Nelson D.C."/>
            <person name="Schulman A.H."/>
            <person name="Timko M.P."/>
            <person name="dePamphilis C.W."/>
            <person name="Choi D."/>
            <person name="Shirasu K."/>
        </authorList>
    </citation>
    <scope>NUCLEOTIDE SEQUENCE [LARGE SCALE GENOMIC DNA]</scope>
    <source>
        <strain evidence="2">cv. UVA1</strain>
    </source>
</reference>
<proteinExistence type="predicted"/>
<dbReference type="AlphaFoldDB" id="A0A5A7QWR2"/>
<dbReference type="PANTHER" id="PTHR35295:SF1">
    <property type="entry name" value="DNA LIGASE-LIKE PROTEIN"/>
    <property type="match status" value="1"/>
</dbReference>
<keyword evidence="2" id="KW-1185">Reference proteome</keyword>
<protein>
    <submittedName>
        <fullName evidence="1">Trigger factor</fullName>
    </submittedName>
</protein>
<dbReference type="EMBL" id="BKCP01008281">
    <property type="protein sequence ID" value="GER48321.1"/>
    <property type="molecule type" value="Genomic_DNA"/>
</dbReference>
<sequence>SFPLFFLCLLFDSLFSLYLLRLSFFSLSSSSVQIDWTSTMSAEPENLNDNRRRRIIVDEDFDADAVIFNHITGILRALQQMKEKAALDGQKNEATITSLTSEMKERFDALKSKLEKEMESFAKGMLRSSKEKVKYMLSEHEKATAEKIAQLEESLKKNKQDDKLSILKKSLDSFLGNALDEGFPLDDNDE</sequence>
<feature type="non-terminal residue" evidence="1">
    <location>
        <position position="190"/>
    </location>
</feature>
<evidence type="ECO:0000313" key="1">
    <source>
        <dbReference type="EMBL" id="GER48321.1"/>
    </source>
</evidence>
<feature type="non-terminal residue" evidence="1">
    <location>
        <position position="1"/>
    </location>
</feature>
<organism evidence="1 2">
    <name type="scientific">Striga asiatica</name>
    <name type="common">Asiatic witchweed</name>
    <name type="synonym">Buchnera asiatica</name>
    <dbReference type="NCBI Taxonomy" id="4170"/>
    <lineage>
        <taxon>Eukaryota</taxon>
        <taxon>Viridiplantae</taxon>
        <taxon>Streptophyta</taxon>
        <taxon>Embryophyta</taxon>
        <taxon>Tracheophyta</taxon>
        <taxon>Spermatophyta</taxon>
        <taxon>Magnoliopsida</taxon>
        <taxon>eudicotyledons</taxon>
        <taxon>Gunneridae</taxon>
        <taxon>Pentapetalae</taxon>
        <taxon>asterids</taxon>
        <taxon>lamiids</taxon>
        <taxon>Lamiales</taxon>
        <taxon>Orobanchaceae</taxon>
        <taxon>Buchnereae</taxon>
        <taxon>Striga</taxon>
    </lineage>
</organism>
<comment type="caution">
    <text evidence="1">The sequence shown here is derived from an EMBL/GenBank/DDBJ whole genome shotgun (WGS) entry which is preliminary data.</text>
</comment>
<gene>
    <name evidence="1" type="ORF">STAS_25482</name>
</gene>
<accession>A0A5A7QWR2</accession>
<dbReference type="Proteomes" id="UP000325081">
    <property type="component" value="Unassembled WGS sequence"/>
</dbReference>
<evidence type="ECO:0000313" key="2">
    <source>
        <dbReference type="Proteomes" id="UP000325081"/>
    </source>
</evidence>
<name>A0A5A7QWR2_STRAF</name>